<keyword evidence="1" id="KW-0378">Hydrolase</keyword>
<dbReference type="InterPro" id="IPR041796">
    <property type="entry name" value="Mre11_N"/>
</dbReference>
<accession>E6SIJ1</accession>
<dbReference type="AlphaFoldDB" id="E6SIJ1"/>
<keyword evidence="4" id="KW-1185">Reference proteome</keyword>
<dbReference type="InterPro" id="IPR050535">
    <property type="entry name" value="DNA_Repair-Maintenance_Comp"/>
</dbReference>
<dbReference type="Pfam" id="PF00149">
    <property type="entry name" value="Metallophos"/>
    <property type="match status" value="1"/>
</dbReference>
<protein>
    <submittedName>
        <fullName evidence="3">Metallophosphoesterase</fullName>
    </submittedName>
</protein>
<proteinExistence type="predicted"/>
<evidence type="ECO:0000259" key="2">
    <source>
        <dbReference type="Pfam" id="PF00149"/>
    </source>
</evidence>
<reference evidence="4" key="2">
    <citation type="journal article" date="2010" name="Stand. Genomic Sci.">
        <title>Complete genome sequence of Thermaerobacter marianensis type strain (7p75aT).</title>
        <authorList>
            <person name="Han C."/>
            <person name="Gu W."/>
            <person name="Zhang X."/>
            <person name="Lapidus A."/>
            <person name="Nolan M."/>
            <person name="Copeland A."/>
            <person name="Lucas S."/>
            <person name="Glavina Del Rio T."/>
            <person name="Tice H."/>
            <person name="Cheng J."/>
            <person name="Tapia R."/>
            <person name="Goodwin L."/>
            <person name="Pitluck S."/>
            <person name="Pagani I."/>
            <person name="Ivanova N."/>
            <person name="Mavromatis K."/>
            <person name="Mikhailova N."/>
            <person name="Pati A."/>
            <person name="Chen A."/>
            <person name="Palaniappan K."/>
            <person name="Land M."/>
            <person name="Hauser L."/>
            <person name="Chang Y."/>
            <person name="Jeffries C."/>
            <person name="Schneider S."/>
            <person name="Rohde M."/>
            <person name="Goker M."/>
            <person name="Pukall R."/>
            <person name="Woyke T."/>
            <person name="Bristow J."/>
            <person name="Eisen J."/>
            <person name="Markowitz V."/>
            <person name="Hugenholtz P."/>
            <person name="Kyrpides N."/>
            <person name="Klenk H."/>
            <person name="Detter J."/>
        </authorList>
    </citation>
    <scope>NUCLEOTIDE SEQUENCE [LARGE SCALE GENOMIC DNA]</scope>
    <source>
        <strain evidence="4">ATCC 700841 / DSM 12885 / JCM 10246 / 7p75a</strain>
    </source>
</reference>
<dbReference type="EMBL" id="CP002344">
    <property type="protein sequence ID" value="ADU50897.1"/>
    <property type="molecule type" value="Genomic_DNA"/>
</dbReference>
<dbReference type="InterPro" id="IPR029052">
    <property type="entry name" value="Metallo-depent_PP-like"/>
</dbReference>
<name>E6SIJ1_THEM7</name>
<dbReference type="HOGENOM" id="CLU_026621_0_1_9"/>
<dbReference type="PANTHER" id="PTHR30337">
    <property type="entry name" value="COMPONENT OF ATP-DEPENDENT DSDNA EXONUCLEASE"/>
    <property type="match status" value="1"/>
</dbReference>
<dbReference type="Proteomes" id="UP000008915">
    <property type="component" value="Chromosome"/>
</dbReference>
<dbReference type="OrthoDB" id="9773856at2"/>
<reference evidence="3 4" key="1">
    <citation type="journal article" date="2010" name="Stand. Genomic Sci.">
        <title>Complete genome sequence of Thermaerobacter marianensis type strain (7p75a).</title>
        <authorList>
            <person name="Han C."/>
            <person name="Gu W."/>
            <person name="Zhang X."/>
            <person name="Lapidus A."/>
            <person name="Nolan M."/>
            <person name="Copeland A."/>
            <person name="Lucas S."/>
            <person name="Del Rio T.G."/>
            <person name="Tice H."/>
            <person name="Cheng J.F."/>
            <person name="Tapia R."/>
            <person name="Goodwin L."/>
            <person name="Pitluck S."/>
            <person name="Pagani I."/>
            <person name="Ivanova N."/>
            <person name="Mavromatis K."/>
            <person name="Mikhailova N."/>
            <person name="Pati A."/>
            <person name="Chen A."/>
            <person name="Palaniappan K."/>
            <person name="Land M."/>
            <person name="Hauser L."/>
            <person name="Chang Y.J."/>
            <person name="Jeffries C.D."/>
            <person name="Schneider S."/>
            <person name="Rohde M."/>
            <person name="Goker M."/>
            <person name="Pukall R."/>
            <person name="Woyke T."/>
            <person name="Bristow J."/>
            <person name="Eisen J.A."/>
            <person name="Markowitz V."/>
            <person name="Hugenholtz P."/>
            <person name="Kyrpides N.C."/>
            <person name="Klenk H.P."/>
            <person name="Detter J.C."/>
        </authorList>
    </citation>
    <scope>NUCLEOTIDE SEQUENCE [LARGE SCALE GENOMIC DNA]</scope>
    <source>
        <strain evidence="4">ATCC 700841 / DSM 12885 / JCM 10246 / 7p75a</strain>
    </source>
</reference>
<feature type="domain" description="Calcineurin-like phosphoesterase" evidence="2">
    <location>
        <begin position="2"/>
        <end position="202"/>
    </location>
</feature>
<evidence type="ECO:0000313" key="3">
    <source>
        <dbReference type="EMBL" id="ADU50897.1"/>
    </source>
</evidence>
<dbReference type="eggNOG" id="COG0420">
    <property type="taxonomic scope" value="Bacteria"/>
</dbReference>
<dbReference type="PANTHER" id="PTHR30337:SF7">
    <property type="entry name" value="PHOSPHOESTERASE"/>
    <property type="match status" value="1"/>
</dbReference>
<evidence type="ECO:0000256" key="1">
    <source>
        <dbReference type="ARBA" id="ARBA00022801"/>
    </source>
</evidence>
<dbReference type="SUPFAM" id="SSF56300">
    <property type="entry name" value="Metallo-dependent phosphatases"/>
    <property type="match status" value="1"/>
</dbReference>
<dbReference type="Gene3D" id="3.60.21.10">
    <property type="match status" value="1"/>
</dbReference>
<dbReference type="GO" id="GO:0016787">
    <property type="term" value="F:hydrolase activity"/>
    <property type="evidence" value="ECO:0007669"/>
    <property type="project" value="UniProtKB-KW"/>
</dbReference>
<dbReference type="CDD" id="cd00840">
    <property type="entry name" value="MPP_Mre11_N"/>
    <property type="match status" value="1"/>
</dbReference>
<dbReference type="InterPro" id="IPR004843">
    <property type="entry name" value="Calcineurin-like_PHP"/>
</dbReference>
<sequence>MFRILHLADLHLGWKPAFMPPDRAVERQRRRDRLLARAVDYALDPTNGVRLVLIAGDLFETHRPDTALVAEVVGQLRRLESGGVPVVTVPGNHDEITYHDSVYRTHGSSWPGVLVQNPLPDHVVTLAIGDTPVHIYSLAYTGGVTPAGVPLRDFPRRDEPGLHVAVFHGTLGDWGGDRCLALDRDALGRAGYDYVALGHIHQAQEETLGRTRVAYAGAAEGKGFDDPGTRAWTLVEVEPGRGVVGLRRVPVDVQVVDTVTVDAGRFASAEELRAYLEGVAPPDAILRVRLEGIPAFSVDPDALQVELGSRFFYVEVDDATEPVTREQLAAWATEPTILGLFVRRLQEEIEGAVDARQRRIAERALRLGIRALLREGSGR</sequence>
<dbReference type="RefSeq" id="WP_013495202.1">
    <property type="nucleotide sequence ID" value="NC_014831.1"/>
</dbReference>
<dbReference type="STRING" id="644966.Tmar_0782"/>
<evidence type="ECO:0000313" key="4">
    <source>
        <dbReference type="Proteomes" id="UP000008915"/>
    </source>
</evidence>
<organism evidence="3 4">
    <name type="scientific">Thermaerobacter marianensis (strain ATCC 700841 / DSM 12885 / JCM 10246 / 7p75a)</name>
    <dbReference type="NCBI Taxonomy" id="644966"/>
    <lineage>
        <taxon>Bacteria</taxon>
        <taxon>Bacillati</taxon>
        <taxon>Bacillota</taxon>
        <taxon>Clostridia</taxon>
        <taxon>Eubacteriales</taxon>
        <taxon>Clostridiales Family XVII. Incertae Sedis</taxon>
        <taxon>Thermaerobacter</taxon>
    </lineage>
</organism>
<gene>
    <name evidence="3" type="ordered locus">Tmar_0782</name>
</gene>
<dbReference type="KEGG" id="tmr:Tmar_0782"/>